<dbReference type="EMBL" id="JBHTCA010000007">
    <property type="protein sequence ID" value="MFC7409664.1"/>
    <property type="molecule type" value="Genomic_DNA"/>
</dbReference>
<sequence length="100" mass="10502">MIKNRRDFWAGLLFVLLGVAYAWAASLHDIGWGADMGPGFFPLVLAALLTLLGATLVFKSLTLEADGGGPLGPMAWGPLLGVLGVLVVLGAGAWWAAWPR</sequence>
<feature type="domain" description="DUF1468" evidence="2">
    <location>
        <begin position="8"/>
        <end position="91"/>
    </location>
</feature>
<comment type="caution">
    <text evidence="3">The sequence shown here is derived from an EMBL/GenBank/DDBJ whole genome shotgun (WGS) entry which is preliminary data.</text>
</comment>
<keyword evidence="1" id="KW-0812">Transmembrane</keyword>
<keyword evidence="4" id="KW-1185">Reference proteome</keyword>
<evidence type="ECO:0000313" key="4">
    <source>
        <dbReference type="Proteomes" id="UP001596501"/>
    </source>
</evidence>
<feature type="transmembrane region" description="Helical" evidence="1">
    <location>
        <begin position="79"/>
        <end position="98"/>
    </location>
</feature>
<proteinExistence type="predicted"/>
<keyword evidence="1" id="KW-0472">Membrane</keyword>
<keyword evidence="1" id="KW-1133">Transmembrane helix</keyword>
<dbReference type="InterPro" id="IPR009936">
    <property type="entry name" value="DUF1468"/>
</dbReference>
<accession>A0ABW2QKJ3</accession>
<evidence type="ECO:0000313" key="3">
    <source>
        <dbReference type="EMBL" id="MFC7409664.1"/>
    </source>
</evidence>
<feature type="transmembrane region" description="Helical" evidence="1">
    <location>
        <begin position="40"/>
        <end position="58"/>
    </location>
</feature>
<gene>
    <name evidence="3" type="ORF">ACFQPB_12405</name>
</gene>
<evidence type="ECO:0000256" key="1">
    <source>
        <dbReference type="SAM" id="Phobius"/>
    </source>
</evidence>
<reference evidence="4" key="1">
    <citation type="journal article" date="2019" name="Int. J. Syst. Evol. Microbiol.">
        <title>The Global Catalogue of Microorganisms (GCM) 10K type strain sequencing project: providing services to taxonomists for standard genome sequencing and annotation.</title>
        <authorList>
            <consortium name="The Broad Institute Genomics Platform"/>
            <consortium name="The Broad Institute Genome Sequencing Center for Infectious Disease"/>
            <person name="Wu L."/>
            <person name="Ma J."/>
        </authorList>
    </citation>
    <scope>NUCLEOTIDE SEQUENCE [LARGE SCALE GENOMIC DNA]</scope>
    <source>
        <strain evidence="4">CGMCC 1.12371</strain>
    </source>
</reference>
<name>A0ABW2QKJ3_9BURK</name>
<dbReference type="RefSeq" id="WP_382198004.1">
    <property type="nucleotide sequence ID" value="NZ_JBHTCA010000007.1"/>
</dbReference>
<organism evidence="3 4">
    <name type="scientific">Hydrogenophaga atypica</name>
    <dbReference type="NCBI Taxonomy" id="249409"/>
    <lineage>
        <taxon>Bacteria</taxon>
        <taxon>Pseudomonadati</taxon>
        <taxon>Pseudomonadota</taxon>
        <taxon>Betaproteobacteria</taxon>
        <taxon>Burkholderiales</taxon>
        <taxon>Comamonadaceae</taxon>
        <taxon>Hydrogenophaga</taxon>
    </lineage>
</organism>
<dbReference type="Proteomes" id="UP001596501">
    <property type="component" value="Unassembled WGS sequence"/>
</dbReference>
<protein>
    <submittedName>
        <fullName evidence="3">Tripartite tricarboxylate transporter TctB family protein</fullName>
    </submittedName>
</protein>
<evidence type="ECO:0000259" key="2">
    <source>
        <dbReference type="Pfam" id="PF07331"/>
    </source>
</evidence>
<dbReference type="Pfam" id="PF07331">
    <property type="entry name" value="TctB"/>
    <property type="match status" value="1"/>
</dbReference>